<dbReference type="Proteomes" id="UP000248326">
    <property type="component" value="Unassembled WGS sequence"/>
</dbReference>
<comment type="cofactor">
    <cofactor evidence="1">
        <name>FMN</name>
        <dbReference type="ChEBI" id="CHEBI:58210"/>
    </cofactor>
</comment>
<keyword evidence="7" id="KW-1185">Reference proteome</keyword>
<evidence type="ECO:0000256" key="3">
    <source>
        <dbReference type="ARBA" id="ARBA00022643"/>
    </source>
</evidence>
<evidence type="ECO:0000256" key="4">
    <source>
        <dbReference type="ARBA" id="ARBA00038054"/>
    </source>
</evidence>
<dbReference type="SUPFAM" id="SSF50475">
    <property type="entry name" value="FMN-binding split barrel"/>
    <property type="match status" value="1"/>
</dbReference>
<keyword evidence="2" id="KW-0285">Flavoprotein</keyword>
<comment type="similarity">
    <text evidence="4">Belongs to the flavoredoxin family.</text>
</comment>
<dbReference type="Pfam" id="PF01613">
    <property type="entry name" value="Flavin_Reduct"/>
    <property type="match status" value="1"/>
</dbReference>
<feature type="domain" description="Flavin reductase like" evidence="5">
    <location>
        <begin position="19"/>
        <end position="170"/>
    </location>
</feature>
<organism evidence="6 7">
    <name type="scientific">Deinococcus yavapaiensis KR-236</name>
    <dbReference type="NCBI Taxonomy" id="694435"/>
    <lineage>
        <taxon>Bacteria</taxon>
        <taxon>Thermotogati</taxon>
        <taxon>Deinococcota</taxon>
        <taxon>Deinococci</taxon>
        <taxon>Deinococcales</taxon>
        <taxon>Deinococcaceae</taxon>
        <taxon>Deinococcus</taxon>
    </lineage>
</organism>
<accession>A0A318S3A0</accession>
<gene>
    <name evidence="6" type="ORF">DES52_114106</name>
</gene>
<evidence type="ECO:0000256" key="1">
    <source>
        <dbReference type="ARBA" id="ARBA00001917"/>
    </source>
</evidence>
<dbReference type="InterPro" id="IPR012349">
    <property type="entry name" value="Split_barrel_FMN-bd"/>
</dbReference>
<dbReference type="SMART" id="SM00903">
    <property type="entry name" value="Flavin_Reduct"/>
    <property type="match status" value="1"/>
</dbReference>
<dbReference type="GO" id="GO:0010181">
    <property type="term" value="F:FMN binding"/>
    <property type="evidence" value="ECO:0007669"/>
    <property type="project" value="InterPro"/>
</dbReference>
<evidence type="ECO:0000313" key="7">
    <source>
        <dbReference type="Proteomes" id="UP000248326"/>
    </source>
</evidence>
<protein>
    <submittedName>
        <fullName evidence="6">Flavin reductase (DIM6/NTAB) family NADH-FMN oxidoreductase RutF</fullName>
    </submittedName>
</protein>
<dbReference type="AlphaFoldDB" id="A0A318S3A0"/>
<reference evidence="6 7" key="1">
    <citation type="submission" date="2018-06" db="EMBL/GenBank/DDBJ databases">
        <title>Genomic Encyclopedia of Type Strains, Phase IV (KMG-IV): sequencing the most valuable type-strain genomes for metagenomic binning, comparative biology and taxonomic classification.</title>
        <authorList>
            <person name="Goeker M."/>
        </authorList>
    </citation>
    <scope>NUCLEOTIDE SEQUENCE [LARGE SCALE GENOMIC DNA]</scope>
    <source>
        <strain evidence="6 7">DSM 18048</strain>
    </source>
</reference>
<dbReference type="Gene3D" id="2.30.110.10">
    <property type="entry name" value="Electron Transport, Fmn-binding Protein, Chain A"/>
    <property type="match status" value="1"/>
</dbReference>
<name>A0A318S3A0_9DEIO</name>
<sequence length="212" mass="23224">MRFDLAELAPRDAYKLLTGIVVPRPIAWVTTVNHDGSLNLAPFSFFNTFGSDPPVVAFAPGDRAGVPKDTAANIRRTREFVVNFVSEELLHAMNVTAAELPHLEDEVKLVGLTPEASSTVDVPRIAESPAAFECREVTTVLIGKNRIVLGEVLTIHVRDDLVDPEKFYVDTANLKLVGRMGGRGGYVRTSDLVEVPRLSNEEARQLGRTSDD</sequence>
<dbReference type="PANTHER" id="PTHR33798:SF5">
    <property type="entry name" value="FLAVIN REDUCTASE LIKE DOMAIN-CONTAINING PROTEIN"/>
    <property type="match status" value="1"/>
</dbReference>
<dbReference type="EMBL" id="QJSX01000014">
    <property type="protein sequence ID" value="PYE51905.1"/>
    <property type="molecule type" value="Genomic_DNA"/>
</dbReference>
<dbReference type="PANTHER" id="PTHR33798">
    <property type="entry name" value="FLAVOPROTEIN OXYGENASE"/>
    <property type="match status" value="1"/>
</dbReference>
<dbReference type="RefSeq" id="WP_110887930.1">
    <property type="nucleotide sequence ID" value="NZ_QJSX01000014.1"/>
</dbReference>
<evidence type="ECO:0000313" key="6">
    <source>
        <dbReference type="EMBL" id="PYE51905.1"/>
    </source>
</evidence>
<comment type="caution">
    <text evidence="6">The sequence shown here is derived from an EMBL/GenBank/DDBJ whole genome shotgun (WGS) entry which is preliminary data.</text>
</comment>
<dbReference type="InterPro" id="IPR002563">
    <property type="entry name" value="Flavin_Rdtase-like_dom"/>
</dbReference>
<keyword evidence="3" id="KW-0288">FMN</keyword>
<proteinExistence type="inferred from homology"/>
<dbReference type="GO" id="GO:0016646">
    <property type="term" value="F:oxidoreductase activity, acting on the CH-NH group of donors, NAD or NADP as acceptor"/>
    <property type="evidence" value="ECO:0007669"/>
    <property type="project" value="UniProtKB-ARBA"/>
</dbReference>
<evidence type="ECO:0000256" key="2">
    <source>
        <dbReference type="ARBA" id="ARBA00022630"/>
    </source>
</evidence>
<evidence type="ECO:0000259" key="5">
    <source>
        <dbReference type="SMART" id="SM00903"/>
    </source>
</evidence>
<dbReference type="OrthoDB" id="9794638at2"/>